<feature type="region of interest" description="Disordered" evidence="1">
    <location>
        <begin position="158"/>
        <end position="218"/>
    </location>
</feature>
<keyword evidence="4" id="KW-1185">Reference proteome</keyword>
<feature type="compositionally biased region" description="Basic and acidic residues" evidence="1">
    <location>
        <begin position="209"/>
        <end position="218"/>
    </location>
</feature>
<protein>
    <submittedName>
        <fullName evidence="2 3">Uncharacterized protein</fullName>
    </submittedName>
</protein>
<gene>
    <name evidence="2" type="ORF">GUITHDRAFT_149957</name>
</gene>
<proteinExistence type="predicted"/>
<dbReference type="GeneID" id="17311687"/>
<reference evidence="3" key="3">
    <citation type="submission" date="2015-06" db="UniProtKB">
        <authorList>
            <consortium name="EnsemblProtists"/>
        </authorList>
    </citation>
    <scope>IDENTIFICATION</scope>
</reference>
<name>L1K3A6_GUITC</name>
<accession>L1K3A6</accession>
<feature type="compositionally biased region" description="Polar residues" evidence="1">
    <location>
        <begin position="174"/>
        <end position="189"/>
    </location>
</feature>
<dbReference type="HOGENOM" id="CLU_1269819_0_0_1"/>
<dbReference type="Proteomes" id="UP000011087">
    <property type="component" value="Unassembled WGS sequence"/>
</dbReference>
<dbReference type="KEGG" id="gtt:GUITHDRAFT_149957"/>
<reference evidence="2 4" key="1">
    <citation type="journal article" date="2012" name="Nature">
        <title>Algal genomes reveal evolutionary mosaicism and the fate of nucleomorphs.</title>
        <authorList>
            <consortium name="DOE Joint Genome Institute"/>
            <person name="Curtis B.A."/>
            <person name="Tanifuji G."/>
            <person name="Burki F."/>
            <person name="Gruber A."/>
            <person name="Irimia M."/>
            <person name="Maruyama S."/>
            <person name="Arias M.C."/>
            <person name="Ball S.G."/>
            <person name="Gile G.H."/>
            <person name="Hirakawa Y."/>
            <person name="Hopkins J.F."/>
            <person name="Kuo A."/>
            <person name="Rensing S.A."/>
            <person name="Schmutz J."/>
            <person name="Symeonidi A."/>
            <person name="Elias M."/>
            <person name="Eveleigh R.J."/>
            <person name="Herman E.K."/>
            <person name="Klute M.J."/>
            <person name="Nakayama T."/>
            <person name="Obornik M."/>
            <person name="Reyes-Prieto A."/>
            <person name="Armbrust E.V."/>
            <person name="Aves S.J."/>
            <person name="Beiko R.G."/>
            <person name="Coutinho P."/>
            <person name="Dacks J.B."/>
            <person name="Durnford D.G."/>
            <person name="Fast N.M."/>
            <person name="Green B.R."/>
            <person name="Grisdale C.J."/>
            <person name="Hempel F."/>
            <person name="Henrissat B."/>
            <person name="Hoppner M.P."/>
            <person name="Ishida K."/>
            <person name="Kim E."/>
            <person name="Koreny L."/>
            <person name="Kroth P.G."/>
            <person name="Liu Y."/>
            <person name="Malik S.B."/>
            <person name="Maier U.G."/>
            <person name="McRose D."/>
            <person name="Mock T."/>
            <person name="Neilson J.A."/>
            <person name="Onodera N.T."/>
            <person name="Poole A.M."/>
            <person name="Pritham E.J."/>
            <person name="Richards T.A."/>
            <person name="Rocap G."/>
            <person name="Roy S.W."/>
            <person name="Sarai C."/>
            <person name="Schaack S."/>
            <person name="Shirato S."/>
            <person name="Slamovits C.H."/>
            <person name="Spencer D.F."/>
            <person name="Suzuki S."/>
            <person name="Worden A.Z."/>
            <person name="Zauner S."/>
            <person name="Barry K."/>
            <person name="Bell C."/>
            <person name="Bharti A.K."/>
            <person name="Crow J.A."/>
            <person name="Grimwood J."/>
            <person name="Kramer R."/>
            <person name="Lindquist E."/>
            <person name="Lucas S."/>
            <person name="Salamov A."/>
            <person name="McFadden G.I."/>
            <person name="Lane C.E."/>
            <person name="Keeling P.J."/>
            <person name="Gray M.W."/>
            <person name="Grigoriev I.V."/>
            <person name="Archibald J.M."/>
        </authorList>
    </citation>
    <scope>NUCLEOTIDE SEQUENCE</scope>
    <source>
        <strain evidence="2 4">CCMP2712</strain>
    </source>
</reference>
<dbReference type="EnsemblProtists" id="EKX55099">
    <property type="protein sequence ID" value="EKX55099"/>
    <property type="gene ID" value="GUITHDRAFT_149957"/>
</dbReference>
<organism evidence="2">
    <name type="scientific">Guillardia theta (strain CCMP2712)</name>
    <name type="common">Cryptophyte</name>
    <dbReference type="NCBI Taxonomy" id="905079"/>
    <lineage>
        <taxon>Eukaryota</taxon>
        <taxon>Cryptophyceae</taxon>
        <taxon>Pyrenomonadales</taxon>
        <taxon>Geminigeraceae</taxon>
        <taxon>Guillardia</taxon>
    </lineage>
</organism>
<dbReference type="EMBL" id="JH992966">
    <property type="protein sequence ID" value="EKX55099.1"/>
    <property type="molecule type" value="Genomic_DNA"/>
</dbReference>
<evidence type="ECO:0000313" key="4">
    <source>
        <dbReference type="Proteomes" id="UP000011087"/>
    </source>
</evidence>
<feature type="compositionally biased region" description="Basic and acidic residues" evidence="1">
    <location>
        <begin position="190"/>
        <end position="199"/>
    </location>
</feature>
<evidence type="ECO:0000313" key="2">
    <source>
        <dbReference type="EMBL" id="EKX55099.1"/>
    </source>
</evidence>
<sequence length="218" mass="23958">MGKCWSRPDHRIHPDLKEDATALDFVKKDSQIEEHPVPNDLGGCSEEDKLHVKVAALQEVGHEKSSGFVDVATPSLISIETSTPVCLQSDVQAGSTRLSVLNEDGRHLQDGRHLDQNLAGQGKFPSLYFDSSTLSDDCHRKQNDIQQAPTGIVTCQSTHRPIVPDTSESKARSVPSQPSVSELKTNSSNRNKENLDRQNVKRLASSDRSSFKRSDSSS</sequence>
<evidence type="ECO:0000313" key="3">
    <source>
        <dbReference type="EnsemblProtists" id="EKX55099"/>
    </source>
</evidence>
<dbReference type="PaxDb" id="55529-EKX55099"/>
<dbReference type="AlphaFoldDB" id="L1K3A6"/>
<evidence type="ECO:0000256" key="1">
    <source>
        <dbReference type="SAM" id="MobiDB-lite"/>
    </source>
</evidence>
<reference evidence="4" key="2">
    <citation type="submission" date="2012-11" db="EMBL/GenBank/DDBJ databases">
        <authorList>
            <person name="Kuo A."/>
            <person name="Curtis B.A."/>
            <person name="Tanifuji G."/>
            <person name="Burki F."/>
            <person name="Gruber A."/>
            <person name="Irimia M."/>
            <person name="Maruyama S."/>
            <person name="Arias M.C."/>
            <person name="Ball S.G."/>
            <person name="Gile G.H."/>
            <person name="Hirakawa Y."/>
            <person name="Hopkins J.F."/>
            <person name="Rensing S.A."/>
            <person name="Schmutz J."/>
            <person name="Symeonidi A."/>
            <person name="Elias M."/>
            <person name="Eveleigh R.J."/>
            <person name="Herman E.K."/>
            <person name="Klute M.J."/>
            <person name="Nakayama T."/>
            <person name="Obornik M."/>
            <person name="Reyes-Prieto A."/>
            <person name="Armbrust E.V."/>
            <person name="Aves S.J."/>
            <person name="Beiko R.G."/>
            <person name="Coutinho P."/>
            <person name="Dacks J.B."/>
            <person name="Durnford D.G."/>
            <person name="Fast N.M."/>
            <person name="Green B.R."/>
            <person name="Grisdale C."/>
            <person name="Hempe F."/>
            <person name="Henrissat B."/>
            <person name="Hoppner M.P."/>
            <person name="Ishida K.-I."/>
            <person name="Kim E."/>
            <person name="Koreny L."/>
            <person name="Kroth P.G."/>
            <person name="Liu Y."/>
            <person name="Malik S.-B."/>
            <person name="Maier U.G."/>
            <person name="McRose D."/>
            <person name="Mock T."/>
            <person name="Neilson J.A."/>
            <person name="Onodera N.T."/>
            <person name="Poole A.M."/>
            <person name="Pritham E.J."/>
            <person name="Richards T.A."/>
            <person name="Rocap G."/>
            <person name="Roy S.W."/>
            <person name="Sarai C."/>
            <person name="Schaack S."/>
            <person name="Shirato S."/>
            <person name="Slamovits C.H."/>
            <person name="Spencer D.F."/>
            <person name="Suzuki S."/>
            <person name="Worden A.Z."/>
            <person name="Zauner S."/>
            <person name="Barry K."/>
            <person name="Bell C."/>
            <person name="Bharti A.K."/>
            <person name="Crow J.A."/>
            <person name="Grimwood J."/>
            <person name="Kramer R."/>
            <person name="Lindquist E."/>
            <person name="Lucas S."/>
            <person name="Salamov A."/>
            <person name="McFadden G.I."/>
            <person name="Lane C.E."/>
            <person name="Keeling P.J."/>
            <person name="Gray M.W."/>
            <person name="Grigoriev I.V."/>
            <person name="Archibald J.M."/>
        </authorList>
    </citation>
    <scope>NUCLEOTIDE SEQUENCE</scope>
    <source>
        <strain evidence="4">CCMP2712</strain>
    </source>
</reference>
<dbReference type="RefSeq" id="XP_005842079.1">
    <property type="nucleotide sequence ID" value="XM_005842022.1"/>
</dbReference>
<feature type="non-terminal residue" evidence="2">
    <location>
        <position position="218"/>
    </location>
</feature>